<organism evidence="2 3">
    <name type="scientific">Aliivibrio finisterrensis</name>
    <dbReference type="NCBI Taxonomy" id="511998"/>
    <lineage>
        <taxon>Bacteria</taxon>
        <taxon>Pseudomonadati</taxon>
        <taxon>Pseudomonadota</taxon>
        <taxon>Gammaproteobacteria</taxon>
        <taxon>Vibrionales</taxon>
        <taxon>Vibrionaceae</taxon>
        <taxon>Aliivibrio</taxon>
    </lineage>
</organism>
<gene>
    <name evidence="2" type="ORF">F8B77_15870</name>
</gene>
<sequence length="151" mass="17237">MATTEVIELALKDIFSGIESLKKAQPKKEFTIDGRLVGDIGETIVERDYSLSLYDGMAKDYDGETDCGRRVQIKATFKDSLTFKKVSDYYIGIKIFENGTYEEIFNGPGSYIEAEYSHRKGFGEKLLSFPIKRLRELSLDVPMNEKIQQRV</sequence>
<evidence type="ECO:0000259" key="1">
    <source>
        <dbReference type="Pfam" id="PF22522"/>
    </source>
</evidence>
<dbReference type="RefSeq" id="WP_151656520.1">
    <property type="nucleotide sequence ID" value="NZ_WBVP01000025.1"/>
</dbReference>
<evidence type="ECO:0000313" key="3">
    <source>
        <dbReference type="Proteomes" id="UP000434870"/>
    </source>
</evidence>
<dbReference type="InterPro" id="IPR054267">
    <property type="entry name" value="DUF6998"/>
</dbReference>
<dbReference type="EMBL" id="WBVP01000025">
    <property type="protein sequence ID" value="KAB2823374.1"/>
    <property type="molecule type" value="Genomic_DNA"/>
</dbReference>
<comment type="caution">
    <text evidence="2">The sequence shown here is derived from an EMBL/GenBank/DDBJ whole genome shotgun (WGS) entry which is preliminary data.</text>
</comment>
<dbReference type="AlphaFoldDB" id="A0A6N6RPF7"/>
<evidence type="ECO:0000313" key="2">
    <source>
        <dbReference type="EMBL" id="KAB2823374.1"/>
    </source>
</evidence>
<protein>
    <recommendedName>
        <fullName evidence="1">DUF6998 domain-containing protein</fullName>
    </recommendedName>
</protein>
<dbReference type="Proteomes" id="UP000434870">
    <property type="component" value="Unassembled WGS sequence"/>
</dbReference>
<dbReference type="Pfam" id="PF22522">
    <property type="entry name" value="DUF6998"/>
    <property type="match status" value="1"/>
</dbReference>
<name>A0A6N6RPF7_9GAMM</name>
<accession>A0A6N6RPF7</accession>
<reference evidence="2 3" key="1">
    <citation type="submission" date="2019-09" db="EMBL/GenBank/DDBJ databases">
        <title>Genome of Aliivibrio finisterrensis LMG 23869 (type strain).</title>
        <authorList>
            <person name="Bowman J.P."/>
        </authorList>
    </citation>
    <scope>NUCLEOTIDE SEQUENCE [LARGE SCALE GENOMIC DNA]</scope>
    <source>
        <strain evidence="2 3">LMG 23869</strain>
    </source>
</reference>
<feature type="domain" description="DUF6998" evidence="1">
    <location>
        <begin position="13"/>
        <end position="147"/>
    </location>
</feature>
<proteinExistence type="predicted"/>